<dbReference type="RefSeq" id="XP_024346863.1">
    <property type="nucleotide sequence ID" value="XM_024498724.1"/>
</dbReference>
<dbReference type="FunFam" id="1.10.30.10:FF:000073">
    <property type="entry name" value="High mobility group protein 1 homolog"/>
    <property type="match status" value="1"/>
</dbReference>
<feature type="domain" description="HMG box" evidence="7">
    <location>
        <begin position="99"/>
        <end position="165"/>
    </location>
</feature>
<dbReference type="CTD" id="36345190"/>
<evidence type="ECO:0000313" key="8">
    <source>
        <dbReference type="EMBL" id="EUB55667.1"/>
    </source>
</evidence>
<dbReference type="Pfam" id="PF09011">
    <property type="entry name" value="HMG_box_2"/>
    <property type="match status" value="1"/>
</dbReference>
<feature type="DNA-binding region" description="HMG box" evidence="5">
    <location>
        <begin position="99"/>
        <end position="165"/>
    </location>
</feature>
<comment type="similarity">
    <text evidence="2">Belongs to the HMGB family.</text>
</comment>
<evidence type="ECO:0000256" key="1">
    <source>
        <dbReference type="ARBA" id="ARBA00004123"/>
    </source>
</evidence>
<dbReference type="AlphaFoldDB" id="W6UB38"/>
<feature type="domain" description="HMG box" evidence="7">
    <location>
        <begin position="12"/>
        <end position="82"/>
    </location>
</feature>
<dbReference type="InterPro" id="IPR036910">
    <property type="entry name" value="HMG_box_dom_sf"/>
</dbReference>
<dbReference type="OMA" id="YAYFVAT"/>
<dbReference type="InterPro" id="IPR050342">
    <property type="entry name" value="HMGB"/>
</dbReference>
<dbReference type="STRING" id="6210.W6UB38"/>
<organism evidence="8 9">
    <name type="scientific">Echinococcus granulosus</name>
    <name type="common">Hydatid tapeworm</name>
    <dbReference type="NCBI Taxonomy" id="6210"/>
    <lineage>
        <taxon>Eukaryota</taxon>
        <taxon>Metazoa</taxon>
        <taxon>Spiralia</taxon>
        <taxon>Lophotrochozoa</taxon>
        <taxon>Platyhelminthes</taxon>
        <taxon>Cestoda</taxon>
        <taxon>Eucestoda</taxon>
        <taxon>Cyclophyllidea</taxon>
        <taxon>Taeniidae</taxon>
        <taxon>Echinococcus</taxon>
        <taxon>Echinococcus granulosus group</taxon>
    </lineage>
</organism>
<dbReference type="PANTHER" id="PTHR48112">
    <property type="entry name" value="HIGH MOBILITY GROUP PROTEIN DSP1"/>
    <property type="match status" value="1"/>
</dbReference>
<dbReference type="PRINTS" id="PR00886">
    <property type="entry name" value="HIGHMOBLTY12"/>
</dbReference>
<dbReference type="GO" id="GO:0005634">
    <property type="term" value="C:nucleus"/>
    <property type="evidence" value="ECO:0007669"/>
    <property type="project" value="UniProtKB-SubCell"/>
</dbReference>
<keyword evidence="4 5" id="KW-0539">Nucleus</keyword>
<comment type="subcellular location">
    <subcellularLocation>
        <location evidence="1">Nucleus</location>
    </subcellularLocation>
</comment>
<dbReference type="KEGG" id="egl:EGR_09475"/>
<gene>
    <name evidence="8" type="ORF">EGR_09475</name>
</gene>
<dbReference type="Proteomes" id="UP000019149">
    <property type="component" value="Unassembled WGS sequence"/>
</dbReference>
<dbReference type="OrthoDB" id="1919336at2759"/>
<dbReference type="CDD" id="cd21978">
    <property type="entry name" value="HMG-box_HMGB_rpt1"/>
    <property type="match status" value="1"/>
</dbReference>
<evidence type="ECO:0000259" key="7">
    <source>
        <dbReference type="PROSITE" id="PS50118"/>
    </source>
</evidence>
<dbReference type="FunFam" id="1.10.30.10:FF:000016">
    <property type="entry name" value="FACT complex subunit SSRP1"/>
    <property type="match status" value="1"/>
</dbReference>
<evidence type="ECO:0000256" key="5">
    <source>
        <dbReference type="PROSITE-ProRule" id="PRU00267"/>
    </source>
</evidence>
<feature type="DNA-binding region" description="HMG box" evidence="5">
    <location>
        <begin position="12"/>
        <end position="82"/>
    </location>
</feature>
<dbReference type="Pfam" id="PF00505">
    <property type="entry name" value="HMG_box"/>
    <property type="match status" value="1"/>
</dbReference>
<evidence type="ECO:0000256" key="4">
    <source>
        <dbReference type="ARBA" id="ARBA00023242"/>
    </source>
</evidence>
<feature type="region of interest" description="Disordered" evidence="6">
    <location>
        <begin position="71"/>
        <end position="103"/>
    </location>
</feature>
<dbReference type="SUPFAM" id="SSF47095">
    <property type="entry name" value="HMG-box"/>
    <property type="match status" value="2"/>
</dbReference>
<accession>W6UB38</accession>
<dbReference type="InterPro" id="IPR009071">
    <property type="entry name" value="HMG_box_dom"/>
</dbReference>
<dbReference type="EMBL" id="APAU02000149">
    <property type="protein sequence ID" value="EUB55667.1"/>
    <property type="molecule type" value="Genomic_DNA"/>
</dbReference>
<proteinExistence type="inferred from homology"/>
<comment type="caution">
    <text evidence="8">The sequence shown here is derived from an EMBL/GenBank/DDBJ whole genome shotgun (WGS) entry which is preliminary data.</text>
</comment>
<evidence type="ECO:0000256" key="6">
    <source>
        <dbReference type="SAM" id="MobiDB-lite"/>
    </source>
</evidence>
<reference evidence="8 9" key="1">
    <citation type="journal article" date="2013" name="Nat. Genet.">
        <title>The genome of the hydatid tapeworm Echinococcus granulosus.</title>
        <authorList>
            <person name="Zheng H."/>
            <person name="Zhang W."/>
            <person name="Zhang L."/>
            <person name="Zhang Z."/>
            <person name="Li J."/>
            <person name="Lu G."/>
            <person name="Zhu Y."/>
            <person name="Wang Y."/>
            <person name="Huang Y."/>
            <person name="Liu J."/>
            <person name="Kang H."/>
            <person name="Chen J."/>
            <person name="Wang L."/>
            <person name="Chen A."/>
            <person name="Yu S."/>
            <person name="Gao Z."/>
            <person name="Jin L."/>
            <person name="Gu W."/>
            <person name="Wang Z."/>
            <person name="Zhao L."/>
            <person name="Shi B."/>
            <person name="Wen H."/>
            <person name="Lin R."/>
            <person name="Jones M.K."/>
            <person name="Brejova B."/>
            <person name="Vinar T."/>
            <person name="Zhao G."/>
            <person name="McManus D.P."/>
            <person name="Chen Z."/>
            <person name="Zhou Y."/>
            <person name="Wang S."/>
        </authorList>
    </citation>
    <scope>NUCLEOTIDE SEQUENCE [LARGE SCALE GENOMIC DNA]</scope>
</reference>
<name>W6UB38_ECHGR</name>
<dbReference type="PANTHER" id="PTHR48112:SF32">
    <property type="entry name" value="HIGH MOBILITY GROUP PROTEIN B3"/>
    <property type="match status" value="1"/>
</dbReference>
<sequence length="173" mass="20049">MTVPMMKDKSKPKRALSPYAVFVQSMRDEHKKKNPSASIDFSTFSKECSAKWKALSAKEKKKYEDIAAKDKERYQKAMKNYTPPSSDDKKKKKKDPNAPKKPMSAFFLFCQDERPKVREAHPDWSVGQCAKELASRWEQCKNRSKYETQASQEKAKYQKAMEKYNAKKGDDSS</sequence>
<evidence type="ECO:0000313" key="9">
    <source>
        <dbReference type="Proteomes" id="UP000019149"/>
    </source>
</evidence>
<evidence type="ECO:0000256" key="3">
    <source>
        <dbReference type="ARBA" id="ARBA00023125"/>
    </source>
</evidence>
<dbReference type="GO" id="GO:0003677">
    <property type="term" value="F:DNA binding"/>
    <property type="evidence" value="ECO:0007669"/>
    <property type="project" value="UniProtKB-UniRule"/>
</dbReference>
<dbReference type="Gene3D" id="1.10.30.10">
    <property type="entry name" value="High mobility group box domain"/>
    <property type="match status" value="2"/>
</dbReference>
<dbReference type="PROSITE" id="PS50118">
    <property type="entry name" value="HMG_BOX_2"/>
    <property type="match status" value="2"/>
</dbReference>
<protein>
    <submittedName>
        <fullName evidence="8">High mobility group-T protein</fullName>
    </submittedName>
</protein>
<keyword evidence="9" id="KW-1185">Reference proteome</keyword>
<evidence type="ECO:0000256" key="2">
    <source>
        <dbReference type="ARBA" id="ARBA00008774"/>
    </source>
</evidence>
<keyword evidence="3 5" id="KW-0238">DNA-binding</keyword>
<dbReference type="SMART" id="SM00398">
    <property type="entry name" value="HMG"/>
    <property type="match status" value="2"/>
</dbReference>
<dbReference type="GeneID" id="36345190"/>